<dbReference type="InParanoid" id="A0A5C3PCU7"/>
<sequence length="172" mass="19454">MSVQALYLWHETQFHLRVLNTPVPHAPDNTIMLSENSFANLFDWINAAASCKMAHLRVPSSGRLGADLPPIIDGFPYAILYQSLLNILRDEYRRADKIVQPDADDDFPFQRPADPTCPIFEPCLGKFTLDERIGGVYDLVQEVNDFNLVILQAVARFIRAHPSQARTVFPTT</sequence>
<dbReference type="EMBL" id="ML211170">
    <property type="protein sequence ID" value="TFK87061.1"/>
    <property type="molecule type" value="Genomic_DNA"/>
</dbReference>
<dbReference type="Proteomes" id="UP000308197">
    <property type="component" value="Unassembled WGS sequence"/>
</dbReference>
<gene>
    <name evidence="1" type="ORF">K466DRAFT_599797</name>
</gene>
<dbReference type="AlphaFoldDB" id="A0A5C3PCU7"/>
<evidence type="ECO:0000313" key="2">
    <source>
        <dbReference type="Proteomes" id="UP000308197"/>
    </source>
</evidence>
<keyword evidence="2" id="KW-1185">Reference proteome</keyword>
<evidence type="ECO:0000313" key="1">
    <source>
        <dbReference type="EMBL" id="TFK87061.1"/>
    </source>
</evidence>
<proteinExistence type="predicted"/>
<accession>A0A5C3PCU7</accession>
<name>A0A5C3PCU7_9APHY</name>
<protein>
    <submittedName>
        <fullName evidence="1">Uncharacterized protein</fullName>
    </submittedName>
</protein>
<organism evidence="1 2">
    <name type="scientific">Polyporus arcularius HHB13444</name>
    <dbReference type="NCBI Taxonomy" id="1314778"/>
    <lineage>
        <taxon>Eukaryota</taxon>
        <taxon>Fungi</taxon>
        <taxon>Dikarya</taxon>
        <taxon>Basidiomycota</taxon>
        <taxon>Agaricomycotina</taxon>
        <taxon>Agaricomycetes</taxon>
        <taxon>Polyporales</taxon>
        <taxon>Polyporaceae</taxon>
        <taxon>Polyporus</taxon>
    </lineage>
</organism>
<reference evidence="1 2" key="1">
    <citation type="journal article" date="2019" name="Nat. Ecol. Evol.">
        <title>Megaphylogeny resolves global patterns of mushroom evolution.</title>
        <authorList>
            <person name="Varga T."/>
            <person name="Krizsan K."/>
            <person name="Foldi C."/>
            <person name="Dima B."/>
            <person name="Sanchez-Garcia M."/>
            <person name="Sanchez-Ramirez S."/>
            <person name="Szollosi G.J."/>
            <person name="Szarkandi J.G."/>
            <person name="Papp V."/>
            <person name="Albert L."/>
            <person name="Andreopoulos W."/>
            <person name="Angelini C."/>
            <person name="Antonin V."/>
            <person name="Barry K.W."/>
            <person name="Bougher N.L."/>
            <person name="Buchanan P."/>
            <person name="Buyck B."/>
            <person name="Bense V."/>
            <person name="Catcheside P."/>
            <person name="Chovatia M."/>
            <person name="Cooper J."/>
            <person name="Damon W."/>
            <person name="Desjardin D."/>
            <person name="Finy P."/>
            <person name="Geml J."/>
            <person name="Haridas S."/>
            <person name="Hughes K."/>
            <person name="Justo A."/>
            <person name="Karasinski D."/>
            <person name="Kautmanova I."/>
            <person name="Kiss B."/>
            <person name="Kocsube S."/>
            <person name="Kotiranta H."/>
            <person name="LaButti K.M."/>
            <person name="Lechner B.E."/>
            <person name="Liimatainen K."/>
            <person name="Lipzen A."/>
            <person name="Lukacs Z."/>
            <person name="Mihaltcheva S."/>
            <person name="Morgado L.N."/>
            <person name="Niskanen T."/>
            <person name="Noordeloos M.E."/>
            <person name="Ohm R.A."/>
            <person name="Ortiz-Santana B."/>
            <person name="Ovrebo C."/>
            <person name="Racz N."/>
            <person name="Riley R."/>
            <person name="Savchenko A."/>
            <person name="Shiryaev A."/>
            <person name="Soop K."/>
            <person name="Spirin V."/>
            <person name="Szebenyi C."/>
            <person name="Tomsovsky M."/>
            <person name="Tulloss R.E."/>
            <person name="Uehling J."/>
            <person name="Grigoriev I.V."/>
            <person name="Vagvolgyi C."/>
            <person name="Papp T."/>
            <person name="Martin F.M."/>
            <person name="Miettinen O."/>
            <person name="Hibbett D.S."/>
            <person name="Nagy L.G."/>
        </authorList>
    </citation>
    <scope>NUCLEOTIDE SEQUENCE [LARGE SCALE GENOMIC DNA]</scope>
    <source>
        <strain evidence="1 2">HHB13444</strain>
    </source>
</reference>